<dbReference type="Gene3D" id="1.10.10.10">
    <property type="entry name" value="Winged helix-like DNA-binding domain superfamily/Winged helix DNA-binding domain"/>
    <property type="match status" value="1"/>
</dbReference>
<evidence type="ECO:0000256" key="1">
    <source>
        <dbReference type="ARBA" id="ARBA00023015"/>
    </source>
</evidence>
<dbReference type="InterPro" id="IPR036388">
    <property type="entry name" value="WH-like_DNA-bd_sf"/>
</dbReference>
<dbReference type="SUPFAM" id="SSF54909">
    <property type="entry name" value="Dimeric alpha+beta barrel"/>
    <property type="match status" value="1"/>
</dbReference>
<keyword evidence="1" id="KW-0805">Transcription regulation</keyword>
<comment type="caution">
    <text evidence="5">The sequence shown here is derived from an EMBL/GenBank/DDBJ whole genome shotgun (WGS) entry which is preliminary data.</text>
</comment>
<gene>
    <name evidence="5" type="ORF">HDA32_005515</name>
</gene>
<organism evidence="5 6">
    <name type="scientific">Spinactinospora alkalitolerans</name>
    <dbReference type="NCBI Taxonomy" id="687207"/>
    <lineage>
        <taxon>Bacteria</taxon>
        <taxon>Bacillati</taxon>
        <taxon>Actinomycetota</taxon>
        <taxon>Actinomycetes</taxon>
        <taxon>Streptosporangiales</taxon>
        <taxon>Nocardiopsidaceae</taxon>
        <taxon>Spinactinospora</taxon>
    </lineage>
</organism>
<evidence type="ECO:0000313" key="6">
    <source>
        <dbReference type="Proteomes" id="UP000589036"/>
    </source>
</evidence>
<evidence type="ECO:0000256" key="3">
    <source>
        <dbReference type="ARBA" id="ARBA00023163"/>
    </source>
</evidence>
<dbReference type="RefSeq" id="WP_179645882.1">
    <property type="nucleotide sequence ID" value="NZ_BAAAYY010000014.1"/>
</dbReference>
<dbReference type="InterPro" id="IPR000485">
    <property type="entry name" value="AsnC-type_HTH_dom"/>
</dbReference>
<dbReference type="SMART" id="SM00344">
    <property type="entry name" value="HTH_ASNC"/>
    <property type="match status" value="1"/>
</dbReference>
<evidence type="ECO:0000259" key="4">
    <source>
        <dbReference type="Pfam" id="PF13404"/>
    </source>
</evidence>
<dbReference type="PANTHER" id="PTHR30154:SF34">
    <property type="entry name" value="TRANSCRIPTIONAL REGULATOR AZLB"/>
    <property type="match status" value="1"/>
</dbReference>
<reference evidence="5 6" key="1">
    <citation type="submission" date="2020-07" db="EMBL/GenBank/DDBJ databases">
        <title>Sequencing the genomes of 1000 actinobacteria strains.</title>
        <authorList>
            <person name="Klenk H.-P."/>
        </authorList>
    </citation>
    <scope>NUCLEOTIDE SEQUENCE [LARGE SCALE GENOMIC DNA]</scope>
    <source>
        <strain evidence="5 6">CXB654</strain>
    </source>
</reference>
<dbReference type="EMBL" id="JACCCC010000001">
    <property type="protein sequence ID" value="NYE50395.1"/>
    <property type="molecule type" value="Genomic_DNA"/>
</dbReference>
<dbReference type="GO" id="GO:0043200">
    <property type="term" value="P:response to amino acid"/>
    <property type="evidence" value="ECO:0007669"/>
    <property type="project" value="TreeGrafter"/>
</dbReference>
<evidence type="ECO:0000256" key="2">
    <source>
        <dbReference type="ARBA" id="ARBA00023125"/>
    </source>
</evidence>
<dbReference type="InterPro" id="IPR019888">
    <property type="entry name" value="Tscrpt_reg_AsnC-like"/>
</dbReference>
<dbReference type="PANTHER" id="PTHR30154">
    <property type="entry name" value="LEUCINE-RESPONSIVE REGULATORY PROTEIN"/>
    <property type="match status" value="1"/>
</dbReference>
<feature type="domain" description="HTH asnC-type" evidence="4">
    <location>
        <begin position="8"/>
        <end position="47"/>
    </location>
</feature>
<dbReference type="GO" id="GO:0043565">
    <property type="term" value="F:sequence-specific DNA binding"/>
    <property type="evidence" value="ECO:0007669"/>
    <property type="project" value="InterPro"/>
</dbReference>
<sequence>MAAPFAPDAVDRALAVALAEDGRAPYADLAAVTVTGPDSARRRVGRMPAGRVLTARCEIARSLSEWPVAMTLWVRVASGDMAKITPIVSGMREVRLCVGVSGRYNLMITAWIRSVGDAQRFEARLAERLPGILIGDRATVLQPMKLMGHLLDHRGHRIGTVPVNPWSS</sequence>
<accession>A0A852U4F8</accession>
<proteinExistence type="predicted"/>
<dbReference type="Pfam" id="PF13404">
    <property type="entry name" value="HTH_AsnC-type"/>
    <property type="match status" value="1"/>
</dbReference>
<dbReference type="GO" id="GO:0005829">
    <property type="term" value="C:cytosol"/>
    <property type="evidence" value="ECO:0007669"/>
    <property type="project" value="TreeGrafter"/>
</dbReference>
<dbReference type="AlphaFoldDB" id="A0A852U4F8"/>
<name>A0A852U4F8_9ACTN</name>
<keyword evidence="3" id="KW-0804">Transcription</keyword>
<dbReference type="Proteomes" id="UP000589036">
    <property type="component" value="Unassembled WGS sequence"/>
</dbReference>
<keyword evidence="2 5" id="KW-0238">DNA-binding</keyword>
<evidence type="ECO:0000313" key="5">
    <source>
        <dbReference type="EMBL" id="NYE50395.1"/>
    </source>
</evidence>
<dbReference type="InterPro" id="IPR011008">
    <property type="entry name" value="Dimeric_a/b-barrel"/>
</dbReference>
<dbReference type="Gene3D" id="3.30.70.920">
    <property type="match status" value="1"/>
</dbReference>
<keyword evidence="6" id="KW-1185">Reference proteome</keyword>
<protein>
    <submittedName>
        <fullName evidence="5">DNA-binding Lrp family transcriptional regulator</fullName>
    </submittedName>
</protein>